<sequence length="107" mass="12971">MSHLIRDEDDQDKTRGVFKRVQMFDYQGVCQIWRKGSSSARSVFITPFSQLYNILWWFINKLIWFAVQFNIFSLWPNTIWATSGRSFYFKTKTIRITYFLITSCFFH</sequence>
<keyword evidence="1" id="KW-0812">Transmembrane</keyword>
<reference evidence="2" key="1">
    <citation type="journal article" date="2023" name="Mol. Biol. Evol.">
        <title>Third-Generation Sequencing Reveals the Adaptive Role of the Epigenome in Three Deep-Sea Polychaetes.</title>
        <authorList>
            <person name="Perez M."/>
            <person name="Aroh O."/>
            <person name="Sun Y."/>
            <person name="Lan Y."/>
            <person name="Juniper S.K."/>
            <person name="Young C.R."/>
            <person name="Angers B."/>
            <person name="Qian P.Y."/>
        </authorList>
    </citation>
    <scope>NUCLEOTIDE SEQUENCE</scope>
    <source>
        <strain evidence="2">P08H-3</strain>
    </source>
</reference>
<keyword evidence="1" id="KW-0472">Membrane</keyword>
<protein>
    <submittedName>
        <fullName evidence="2">Uncharacterized protein</fullName>
    </submittedName>
</protein>
<name>A0AAD9J3K6_9ANNE</name>
<dbReference type="EMBL" id="JAODUP010000685">
    <property type="protein sequence ID" value="KAK2145365.1"/>
    <property type="molecule type" value="Genomic_DNA"/>
</dbReference>
<evidence type="ECO:0000256" key="1">
    <source>
        <dbReference type="SAM" id="Phobius"/>
    </source>
</evidence>
<keyword evidence="1" id="KW-1133">Transmembrane helix</keyword>
<organism evidence="2 3">
    <name type="scientific">Paralvinella palmiformis</name>
    <dbReference type="NCBI Taxonomy" id="53620"/>
    <lineage>
        <taxon>Eukaryota</taxon>
        <taxon>Metazoa</taxon>
        <taxon>Spiralia</taxon>
        <taxon>Lophotrochozoa</taxon>
        <taxon>Annelida</taxon>
        <taxon>Polychaeta</taxon>
        <taxon>Sedentaria</taxon>
        <taxon>Canalipalpata</taxon>
        <taxon>Terebellida</taxon>
        <taxon>Terebelliformia</taxon>
        <taxon>Alvinellidae</taxon>
        <taxon>Paralvinella</taxon>
    </lineage>
</organism>
<dbReference type="Proteomes" id="UP001208570">
    <property type="component" value="Unassembled WGS sequence"/>
</dbReference>
<gene>
    <name evidence="2" type="ORF">LSH36_683g02032</name>
</gene>
<comment type="caution">
    <text evidence="2">The sequence shown here is derived from an EMBL/GenBank/DDBJ whole genome shotgun (WGS) entry which is preliminary data.</text>
</comment>
<dbReference type="AlphaFoldDB" id="A0AAD9J3K6"/>
<accession>A0AAD9J3K6</accession>
<feature type="transmembrane region" description="Helical" evidence="1">
    <location>
        <begin position="54"/>
        <end position="75"/>
    </location>
</feature>
<proteinExistence type="predicted"/>
<keyword evidence="3" id="KW-1185">Reference proteome</keyword>
<evidence type="ECO:0000313" key="2">
    <source>
        <dbReference type="EMBL" id="KAK2145365.1"/>
    </source>
</evidence>
<evidence type="ECO:0000313" key="3">
    <source>
        <dbReference type="Proteomes" id="UP001208570"/>
    </source>
</evidence>